<feature type="chain" id="PRO_5031321180" description="Porin" evidence="2">
    <location>
        <begin position="23"/>
        <end position="248"/>
    </location>
</feature>
<dbReference type="RefSeq" id="WP_164649988.1">
    <property type="nucleotide sequence ID" value="NZ_CP047476.1"/>
</dbReference>
<evidence type="ECO:0000256" key="2">
    <source>
        <dbReference type="SAM" id="SignalP"/>
    </source>
</evidence>
<evidence type="ECO:0000313" key="4">
    <source>
        <dbReference type="Proteomes" id="UP000464262"/>
    </source>
</evidence>
<evidence type="ECO:0000313" key="3">
    <source>
        <dbReference type="EMBL" id="QIA65089.1"/>
    </source>
</evidence>
<dbReference type="EMBL" id="CP047476">
    <property type="protein sequence ID" value="QIA65089.1"/>
    <property type="molecule type" value="Genomic_DNA"/>
</dbReference>
<dbReference type="Proteomes" id="UP000464262">
    <property type="component" value="Chromosome 2"/>
</dbReference>
<sequence>MKHIQFILSLISLSIINTNAFAHGNVDISNGSQIDVYVANEKHHGHSSSDSEKAYGIEAVWMHDTGFFIYAEAETGAHDFYQFGGGKYVNAADNIGLFAYGAYAQGGYNDSNELRARLGIDYQATHELGFHGRVGYDYGNSKTSSVHEHEHSFHSQSIESARSNLGRIDMGFSYELGQVAEFSYNYVMQRQFVSELVEDNDTNLHYEARLTYTATTLKPYVEYRQTNKAFDQHHFEESTVQFGISFNY</sequence>
<evidence type="ECO:0008006" key="5">
    <source>
        <dbReference type="Google" id="ProtNLM"/>
    </source>
</evidence>
<keyword evidence="4" id="KW-1185">Reference proteome</keyword>
<gene>
    <name evidence="3" type="ORF">GT360_16130</name>
</gene>
<dbReference type="AlphaFoldDB" id="A0A7Z2YFE0"/>
<protein>
    <recommendedName>
        <fullName evidence="5">Porin</fullName>
    </recommendedName>
</protein>
<reference evidence="3 4" key="1">
    <citation type="submission" date="2020-01" db="EMBL/GenBank/DDBJ databases">
        <title>Whole genome and functional gene identification of agarase of Vibrio HN897.</title>
        <authorList>
            <person name="Liu Y."/>
            <person name="Zhao Z."/>
        </authorList>
    </citation>
    <scope>NUCLEOTIDE SEQUENCE [LARGE SCALE GENOMIC DNA]</scope>
    <source>
        <strain evidence="3 4">HN897</strain>
    </source>
</reference>
<keyword evidence="1 2" id="KW-0732">Signal</keyword>
<accession>A0A7Z2YFE0</accession>
<dbReference type="KEGG" id="vas:GT360_16130"/>
<dbReference type="InterPro" id="IPR053713">
    <property type="entry name" value="Bact_OM_Channel_sf"/>
</dbReference>
<dbReference type="Gene3D" id="2.40.160.40">
    <property type="entry name" value="monomeric porin ompg"/>
    <property type="match status" value="1"/>
</dbReference>
<feature type="signal peptide" evidence="2">
    <location>
        <begin position="1"/>
        <end position="22"/>
    </location>
</feature>
<proteinExistence type="predicted"/>
<evidence type="ECO:0000256" key="1">
    <source>
        <dbReference type="ARBA" id="ARBA00022729"/>
    </source>
</evidence>
<name>A0A7Z2YFE0_9VIBR</name>
<organism evidence="3 4">
    <name type="scientific">Vibrio astriarenae</name>
    <dbReference type="NCBI Taxonomy" id="1481923"/>
    <lineage>
        <taxon>Bacteria</taxon>
        <taxon>Pseudomonadati</taxon>
        <taxon>Pseudomonadota</taxon>
        <taxon>Gammaproteobacteria</taxon>
        <taxon>Vibrionales</taxon>
        <taxon>Vibrionaceae</taxon>
        <taxon>Vibrio</taxon>
    </lineage>
</organism>